<evidence type="ECO:0000313" key="3">
    <source>
        <dbReference type="Proteomes" id="UP001202717"/>
    </source>
</evidence>
<accession>A0ABY7S3H5</accession>
<evidence type="ECO:0000256" key="1">
    <source>
        <dbReference type="SAM" id="SignalP"/>
    </source>
</evidence>
<dbReference type="RefSeq" id="WP_249997522.1">
    <property type="nucleotide sequence ID" value="NZ_CP116221.1"/>
</dbReference>
<dbReference type="Proteomes" id="UP001202717">
    <property type="component" value="Chromosome"/>
</dbReference>
<gene>
    <name evidence="2" type="ORF">MUN68_008465</name>
</gene>
<keyword evidence="1" id="KW-0732">Signal</keyword>
<evidence type="ECO:0000313" key="2">
    <source>
        <dbReference type="EMBL" id="WCO03527.1"/>
    </source>
</evidence>
<reference evidence="2 3" key="1">
    <citation type="submission" date="2023-01" db="EMBL/GenBank/DDBJ databases">
        <title>Psychroserpens ponticola sp. nov., isolated from seawater.</title>
        <authorList>
            <person name="Kristyanto S."/>
            <person name="Jung J."/>
            <person name="Kim J.M."/>
            <person name="Jeon C.O."/>
        </authorList>
    </citation>
    <scope>NUCLEOTIDE SEQUENCE [LARGE SCALE GENOMIC DNA]</scope>
    <source>
        <strain evidence="2 3">MSW6</strain>
    </source>
</reference>
<feature type="signal peptide" evidence="1">
    <location>
        <begin position="1"/>
        <end position="19"/>
    </location>
</feature>
<organism evidence="2 3">
    <name type="scientific">Psychroserpens ponticola</name>
    <dbReference type="NCBI Taxonomy" id="2932268"/>
    <lineage>
        <taxon>Bacteria</taxon>
        <taxon>Pseudomonadati</taxon>
        <taxon>Bacteroidota</taxon>
        <taxon>Flavobacteriia</taxon>
        <taxon>Flavobacteriales</taxon>
        <taxon>Flavobacteriaceae</taxon>
        <taxon>Psychroserpens</taxon>
    </lineage>
</organism>
<keyword evidence="3" id="KW-1185">Reference proteome</keyword>
<proteinExistence type="predicted"/>
<feature type="chain" id="PRO_5047037711" evidence="1">
    <location>
        <begin position="20"/>
        <end position="132"/>
    </location>
</feature>
<sequence>MKKEILTLLLIFYFSSVFGQNSDRTYLKHNHNYSTTYSYEISEITIHSDSTFTWKSWKVNNKKKWKTYQKYKPEVSNGKITQNGEFYTLTEYRNGNKTNFNWTVKISNKRLSFYHPSRNGKIKKITKYKRIE</sequence>
<protein>
    <submittedName>
        <fullName evidence="2">Uncharacterized protein</fullName>
    </submittedName>
</protein>
<dbReference type="EMBL" id="CP116221">
    <property type="protein sequence ID" value="WCO03527.1"/>
    <property type="molecule type" value="Genomic_DNA"/>
</dbReference>
<name>A0ABY7S3H5_9FLAO</name>